<dbReference type="PATRIC" id="fig|1131935.3.peg.4740"/>
<organism evidence="2 3">
    <name type="scientific">Paenibacillus dendritiformis C454</name>
    <dbReference type="NCBI Taxonomy" id="1131935"/>
    <lineage>
        <taxon>Bacteria</taxon>
        <taxon>Bacillati</taxon>
        <taxon>Bacillota</taxon>
        <taxon>Bacilli</taxon>
        <taxon>Bacillales</taxon>
        <taxon>Paenibacillaceae</taxon>
        <taxon>Paenibacillus</taxon>
    </lineage>
</organism>
<protein>
    <recommendedName>
        <fullName evidence="4">Fimbrial assembly family protein</fullName>
    </recommendedName>
</protein>
<dbReference type="STRING" id="1131935.PDENDC454_22774"/>
<proteinExistence type="predicted"/>
<keyword evidence="1" id="KW-1133">Transmembrane helix</keyword>
<sequence>MNLIPHTAGVRPGRINLLPVRPRLERRFPLYLGVSGGILLILAAILVFATWQYRAETERIETEMSRLRSEITAARLQKEPTAATLIYQQLEGQSWQLREERRDWEGMWRRWTEGLPETMRWKRASAEAENSVDMIHMSFVTSNADDAAAFEARLQAMDGVKEVRFQQWSGDTEPLPAGEPLLEVDYIITLEPRVMKEAAK</sequence>
<feature type="transmembrane region" description="Helical" evidence="1">
    <location>
        <begin position="28"/>
        <end position="51"/>
    </location>
</feature>
<dbReference type="RefSeq" id="WP_006679041.1">
    <property type="nucleotide sequence ID" value="NZ_AHKH01000091.1"/>
</dbReference>
<dbReference type="OrthoDB" id="2599105at2"/>
<evidence type="ECO:0000313" key="2">
    <source>
        <dbReference type="EMBL" id="EHQ59956.1"/>
    </source>
</evidence>
<evidence type="ECO:0000313" key="3">
    <source>
        <dbReference type="Proteomes" id="UP000003900"/>
    </source>
</evidence>
<evidence type="ECO:0000256" key="1">
    <source>
        <dbReference type="SAM" id="Phobius"/>
    </source>
</evidence>
<gene>
    <name evidence="2" type="ORF">PDENDC454_22774</name>
</gene>
<dbReference type="AlphaFoldDB" id="H3SLW8"/>
<dbReference type="Proteomes" id="UP000003900">
    <property type="component" value="Unassembled WGS sequence"/>
</dbReference>
<keyword evidence="1" id="KW-0472">Membrane</keyword>
<reference evidence="2 3" key="1">
    <citation type="journal article" date="2012" name="J. Bacteriol.">
        <title>Genome Sequence of the Pattern-Forming Social Bacterium Paenibacillus dendritiformis C454 Chiral Morphotype.</title>
        <authorList>
            <person name="Sirota-Madi A."/>
            <person name="Olender T."/>
            <person name="Helman Y."/>
            <person name="Brainis I."/>
            <person name="Finkelshtein A."/>
            <person name="Roth D."/>
            <person name="Hagai E."/>
            <person name="Leshkowitz D."/>
            <person name="Brodsky L."/>
            <person name="Galatenko V."/>
            <person name="Nikolaev V."/>
            <person name="Gutnick D.L."/>
            <person name="Lancet D."/>
            <person name="Ben-Jacob E."/>
        </authorList>
    </citation>
    <scope>NUCLEOTIDE SEQUENCE [LARGE SCALE GENOMIC DNA]</scope>
    <source>
        <strain evidence="2 3">C454</strain>
    </source>
</reference>
<comment type="caution">
    <text evidence="2">The sequence shown here is derived from an EMBL/GenBank/DDBJ whole genome shotgun (WGS) entry which is preliminary data.</text>
</comment>
<keyword evidence="3" id="KW-1185">Reference proteome</keyword>
<name>H3SLW8_9BACL</name>
<accession>H3SLW8</accession>
<evidence type="ECO:0008006" key="4">
    <source>
        <dbReference type="Google" id="ProtNLM"/>
    </source>
</evidence>
<dbReference type="EMBL" id="AHKH01000091">
    <property type="protein sequence ID" value="EHQ59956.1"/>
    <property type="molecule type" value="Genomic_DNA"/>
</dbReference>
<keyword evidence="1" id="KW-0812">Transmembrane</keyword>